<evidence type="ECO:0000256" key="2">
    <source>
        <dbReference type="SAM" id="Phobius"/>
    </source>
</evidence>
<reference evidence="3" key="1">
    <citation type="submission" date="2021-02" db="EMBL/GenBank/DDBJ databases">
        <authorList>
            <person name="Nowell W R."/>
        </authorList>
    </citation>
    <scope>NUCLEOTIDE SEQUENCE</scope>
</reference>
<evidence type="ECO:0000313" key="4">
    <source>
        <dbReference type="EMBL" id="CAF3844571.1"/>
    </source>
</evidence>
<dbReference type="Proteomes" id="UP000663860">
    <property type="component" value="Unassembled WGS sequence"/>
</dbReference>
<feature type="transmembrane region" description="Helical" evidence="2">
    <location>
        <begin position="91"/>
        <end position="116"/>
    </location>
</feature>
<keyword evidence="2" id="KW-0472">Membrane</keyword>
<feature type="compositionally biased region" description="Polar residues" evidence="1">
    <location>
        <begin position="213"/>
        <end position="229"/>
    </location>
</feature>
<dbReference type="EMBL" id="CAJNOE010000017">
    <property type="protein sequence ID" value="CAF0737208.1"/>
    <property type="molecule type" value="Genomic_DNA"/>
</dbReference>
<keyword evidence="2" id="KW-0812">Transmembrane</keyword>
<evidence type="ECO:0000256" key="1">
    <source>
        <dbReference type="SAM" id="MobiDB-lite"/>
    </source>
</evidence>
<gene>
    <name evidence="3" type="ORF">IZO911_LOCUS3296</name>
    <name evidence="4" type="ORF">KXQ929_LOCUS19709</name>
</gene>
<sequence>MKPPVRGNKKVAVQPVIITNENKFTPKISERTIQRKQKARDRQLNPGIFPTKLSVCGCLCLYIFLILCIVIGAGGIVLCVIYFNADQNTQVWKIVGIALGVVVCLIGIILILLSIFKQTRGRPWKSKKSETLVNNDNDYVDDIEDFDGSEFRGNIIIYDKNQTRETASSPIPNSLYTSKPMYNNPMYQPEQASVAIQTTENKTHTIIDRSKKSSMTTETQTKSRSNTPDSVILRRVPIPTTKVVVQKPATKVMIVRVPNKAGELIVQPVDITSNE</sequence>
<feature type="region of interest" description="Disordered" evidence="1">
    <location>
        <begin position="209"/>
        <end position="230"/>
    </location>
</feature>
<evidence type="ECO:0000313" key="5">
    <source>
        <dbReference type="Proteomes" id="UP000663860"/>
    </source>
</evidence>
<dbReference type="AlphaFoldDB" id="A0A813NKY2"/>
<comment type="caution">
    <text evidence="3">The sequence shown here is derived from an EMBL/GenBank/DDBJ whole genome shotgun (WGS) entry which is preliminary data.</text>
</comment>
<accession>A0A813NKY2</accession>
<name>A0A813NKY2_9BILA</name>
<proteinExistence type="predicted"/>
<protein>
    <submittedName>
        <fullName evidence="3">Uncharacterized protein</fullName>
    </submittedName>
</protein>
<keyword evidence="2" id="KW-1133">Transmembrane helix</keyword>
<organism evidence="3 5">
    <name type="scientific">Adineta steineri</name>
    <dbReference type="NCBI Taxonomy" id="433720"/>
    <lineage>
        <taxon>Eukaryota</taxon>
        <taxon>Metazoa</taxon>
        <taxon>Spiralia</taxon>
        <taxon>Gnathifera</taxon>
        <taxon>Rotifera</taxon>
        <taxon>Eurotatoria</taxon>
        <taxon>Bdelloidea</taxon>
        <taxon>Adinetida</taxon>
        <taxon>Adinetidae</taxon>
        <taxon>Adineta</taxon>
    </lineage>
</organism>
<feature type="transmembrane region" description="Helical" evidence="2">
    <location>
        <begin position="59"/>
        <end position="85"/>
    </location>
</feature>
<dbReference type="EMBL" id="CAJOBB010001348">
    <property type="protein sequence ID" value="CAF3844571.1"/>
    <property type="molecule type" value="Genomic_DNA"/>
</dbReference>
<evidence type="ECO:0000313" key="3">
    <source>
        <dbReference type="EMBL" id="CAF0737208.1"/>
    </source>
</evidence>
<dbReference type="Proteomes" id="UP000663868">
    <property type="component" value="Unassembled WGS sequence"/>
</dbReference>